<organism evidence="8 9">
    <name type="scientific">Kwoniella europaea PYCC6329</name>
    <dbReference type="NCBI Taxonomy" id="1423913"/>
    <lineage>
        <taxon>Eukaryota</taxon>
        <taxon>Fungi</taxon>
        <taxon>Dikarya</taxon>
        <taxon>Basidiomycota</taxon>
        <taxon>Agaricomycotina</taxon>
        <taxon>Tremellomycetes</taxon>
        <taxon>Tremellales</taxon>
        <taxon>Cryptococcaceae</taxon>
        <taxon>Kwoniella</taxon>
    </lineage>
</organism>
<dbReference type="AlphaFoldDB" id="A0AAX4KJN6"/>
<dbReference type="PROSITE" id="PS50005">
    <property type="entry name" value="TPR"/>
    <property type="match status" value="1"/>
</dbReference>
<dbReference type="GO" id="GO:0031072">
    <property type="term" value="F:heat shock protein binding"/>
    <property type="evidence" value="ECO:0007669"/>
    <property type="project" value="TreeGrafter"/>
</dbReference>
<dbReference type="SUPFAM" id="SSF46565">
    <property type="entry name" value="Chaperone J-domain"/>
    <property type="match status" value="1"/>
</dbReference>
<feature type="compositionally biased region" description="Polar residues" evidence="6">
    <location>
        <begin position="270"/>
        <end position="284"/>
    </location>
</feature>
<feature type="domain" description="UBA" evidence="7">
    <location>
        <begin position="329"/>
        <end position="371"/>
    </location>
</feature>
<comment type="subcellular location">
    <subcellularLocation>
        <location evidence="1">Cytoplasm</location>
    </subcellularLocation>
</comment>
<feature type="compositionally biased region" description="Low complexity" evidence="6">
    <location>
        <begin position="105"/>
        <end position="120"/>
    </location>
</feature>
<feature type="compositionally biased region" description="Polar residues" evidence="6">
    <location>
        <begin position="246"/>
        <end position="255"/>
    </location>
</feature>
<feature type="compositionally biased region" description="Polar residues" evidence="6">
    <location>
        <begin position="794"/>
        <end position="819"/>
    </location>
</feature>
<feature type="compositionally biased region" description="Low complexity" evidence="6">
    <location>
        <begin position="212"/>
        <end position="228"/>
    </location>
</feature>
<dbReference type="GeneID" id="91103126"/>
<evidence type="ECO:0000256" key="5">
    <source>
        <dbReference type="PROSITE-ProRule" id="PRU00339"/>
    </source>
</evidence>
<dbReference type="Gene3D" id="1.10.8.10">
    <property type="entry name" value="DNA helicase RuvA subunit, C-terminal domain"/>
    <property type="match status" value="1"/>
</dbReference>
<feature type="compositionally biased region" description="Basic and acidic residues" evidence="6">
    <location>
        <begin position="497"/>
        <end position="513"/>
    </location>
</feature>
<proteinExistence type="predicted"/>
<dbReference type="SUPFAM" id="SSF46934">
    <property type="entry name" value="UBA-like"/>
    <property type="match status" value="1"/>
</dbReference>
<dbReference type="Proteomes" id="UP001358614">
    <property type="component" value="Chromosome 1"/>
</dbReference>
<feature type="compositionally biased region" description="Basic and acidic residues" evidence="6">
    <location>
        <begin position="519"/>
        <end position="531"/>
    </location>
</feature>
<feature type="compositionally biased region" description="Low complexity" evidence="6">
    <location>
        <begin position="17"/>
        <end position="42"/>
    </location>
</feature>
<dbReference type="InterPro" id="IPR011990">
    <property type="entry name" value="TPR-like_helical_dom_sf"/>
</dbReference>
<evidence type="ECO:0000313" key="8">
    <source>
        <dbReference type="EMBL" id="WWD06239.1"/>
    </source>
</evidence>
<dbReference type="PANTHER" id="PTHR45984">
    <property type="entry name" value="RNA (RNA) POLYMERASE II ASSOCIATED PROTEIN HOMOLOG"/>
    <property type="match status" value="1"/>
</dbReference>
<dbReference type="PROSITE" id="PS50030">
    <property type="entry name" value="UBA"/>
    <property type="match status" value="1"/>
</dbReference>
<evidence type="ECO:0000259" key="7">
    <source>
        <dbReference type="PROSITE" id="PS50030"/>
    </source>
</evidence>
<sequence length="951" mass="102558">MDDLVDLNWSDPSKPVSKTTTPHPTASSSSSFDFLSLSKPLSASPGGNTPNYYSSTPMRSSTPSQPLNPRLNGTCNTNSKPISRSGTPLQDSTPQLGAGAGTGGSDAFSSLLSMPSSYSSAVNKNMSMAERQKALEDEKKRKDEEDRKRFEAEGHFWDNLGSSSSSTIKPPAKTVIQQKDDFDDFLKPTPVPTSNARAKSPAQPTSSNDILSPTSSSGPSKSSSASGTFWDSHHQSDDLLSSSASNPMQAQKSTSPAPPIDPFDFDALSASITQTSAQPQNNGNGHALGDDEFDILGDLGKPVSAKPPKTEPGPSRPSKPHSSSSRSSSPPPHIVGQIVEMGFSPIQARQALAKTSTGLNVQAALEILLGGQNPQSSSRLDDRDQDTFGEDDEDFVTRERQRREEEERERRRRRRQGPSRDSVKARSAEEREQEKEASAQEQAEKYLAQASEIGTNMFNKATSFWNSSKEKAMKVYEEQRKVMEANAAAAAAGSGGEGRKPIKDGRPKWMTEAHDEDWNEKPGGREKGGFRDDDDEDEGLHTQNGLKGKQPQLNGAGPSRNPVSAAAIPSSGSSSGYKSSKERADLLFADEAPRYKSPARHPKKPPTPAPAPVPAKPLPSRTLVSVTSGQLEKSASYKAKGNEHFKLGRFAEAESSYTTAISQLPEGHLFLVPLHNNRAAARLKLGDSSPAVEDCSSVIELIGPNYHPSKEGPLPPNIAKEVKLFDGLVKALSKRAQAWEMGEKWKNALEDWEKLIGMDLSILGASASSTKNLAAEGARRSRKMLEGDGDGATQPKSNSGISSTGVKSRPKPTTATQGVATARPADVDKSAAVSELRAAAKALEAEDDQRLALKDSIEAKLNNWKNGKETNLRALIASLDLVLWDEIMKTSGMKVGMHELISEKQVKIKYMKVIARLHPDKLNSQNTTVEQRMLANGAFGTLNEAWQAFNK</sequence>
<dbReference type="SMART" id="SM00028">
    <property type="entry name" value="TPR"/>
    <property type="match status" value="3"/>
</dbReference>
<dbReference type="Gene3D" id="1.10.287.110">
    <property type="entry name" value="DnaJ domain"/>
    <property type="match status" value="1"/>
</dbReference>
<dbReference type="KEGG" id="ker:91103126"/>
<feature type="compositionally biased region" description="Basic and acidic residues" evidence="6">
    <location>
        <begin position="395"/>
        <end position="409"/>
    </location>
</feature>
<dbReference type="InterPro" id="IPR051982">
    <property type="entry name" value="CiliaryAsmbly_MitoImport"/>
</dbReference>
<keyword evidence="4 5" id="KW-0802">TPR repeat</keyword>
<keyword evidence="9" id="KW-1185">Reference proteome</keyword>
<dbReference type="GO" id="GO:0006626">
    <property type="term" value="P:protein targeting to mitochondrion"/>
    <property type="evidence" value="ECO:0007669"/>
    <property type="project" value="TreeGrafter"/>
</dbReference>
<feature type="compositionally biased region" description="Basic and acidic residues" evidence="6">
    <location>
        <begin position="777"/>
        <end position="786"/>
    </location>
</feature>
<gene>
    <name evidence="8" type="ORF">V865_004325</name>
</gene>
<evidence type="ECO:0000256" key="1">
    <source>
        <dbReference type="ARBA" id="ARBA00004496"/>
    </source>
</evidence>
<evidence type="ECO:0000313" key="9">
    <source>
        <dbReference type="Proteomes" id="UP001358614"/>
    </source>
</evidence>
<dbReference type="InterPro" id="IPR015940">
    <property type="entry name" value="UBA"/>
</dbReference>
<keyword evidence="2" id="KW-0963">Cytoplasm</keyword>
<dbReference type="SUPFAM" id="SSF48452">
    <property type="entry name" value="TPR-like"/>
    <property type="match status" value="1"/>
</dbReference>
<dbReference type="PANTHER" id="PTHR45984:SF1">
    <property type="entry name" value="SPAG1 AXONEMAL DYNEIN ASSEMBLY FACTOR"/>
    <property type="match status" value="1"/>
</dbReference>
<feature type="compositionally biased region" description="Basic and acidic residues" evidence="6">
    <location>
        <begin position="130"/>
        <end position="156"/>
    </location>
</feature>
<feature type="region of interest" description="Disordered" evidence="6">
    <location>
        <begin position="370"/>
        <end position="448"/>
    </location>
</feature>
<feature type="compositionally biased region" description="Polar residues" evidence="6">
    <location>
        <begin position="622"/>
        <end position="631"/>
    </location>
</feature>
<feature type="repeat" description="TPR" evidence="5">
    <location>
        <begin position="634"/>
        <end position="667"/>
    </location>
</feature>
<feature type="region of interest" description="Disordered" evidence="6">
    <location>
        <begin position="771"/>
        <end position="827"/>
    </location>
</feature>
<dbReference type="InterPro" id="IPR036869">
    <property type="entry name" value="J_dom_sf"/>
</dbReference>
<evidence type="ECO:0000256" key="2">
    <source>
        <dbReference type="ARBA" id="ARBA00022490"/>
    </source>
</evidence>
<dbReference type="InterPro" id="IPR009060">
    <property type="entry name" value="UBA-like_sf"/>
</dbReference>
<keyword evidence="3" id="KW-0677">Repeat</keyword>
<dbReference type="GO" id="GO:0005829">
    <property type="term" value="C:cytosol"/>
    <property type="evidence" value="ECO:0007669"/>
    <property type="project" value="TreeGrafter"/>
</dbReference>
<evidence type="ECO:0000256" key="3">
    <source>
        <dbReference type="ARBA" id="ARBA00022737"/>
    </source>
</evidence>
<dbReference type="Gene3D" id="1.25.40.10">
    <property type="entry name" value="Tetratricopeptide repeat domain"/>
    <property type="match status" value="1"/>
</dbReference>
<feature type="compositionally biased region" description="Polar residues" evidence="6">
    <location>
        <begin position="192"/>
        <end position="211"/>
    </location>
</feature>
<feature type="region of interest" description="Disordered" evidence="6">
    <location>
        <begin position="596"/>
        <end position="631"/>
    </location>
</feature>
<evidence type="ECO:0000256" key="4">
    <source>
        <dbReference type="ARBA" id="ARBA00022803"/>
    </source>
</evidence>
<feature type="region of interest" description="Disordered" evidence="6">
    <location>
        <begin position="1"/>
        <end position="341"/>
    </location>
</feature>
<feature type="compositionally biased region" description="Polar residues" evidence="6">
    <location>
        <begin position="45"/>
        <end position="95"/>
    </location>
</feature>
<dbReference type="RefSeq" id="XP_066084206.1">
    <property type="nucleotide sequence ID" value="XM_066228109.1"/>
</dbReference>
<accession>A0AAX4KJN6</accession>
<feature type="compositionally biased region" description="Pro residues" evidence="6">
    <location>
        <begin position="605"/>
        <end position="617"/>
    </location>
</feature>
<dbReference type="GO" id="GO:0005739">
    <property type="term" value="C:mitochondrion"/>
    <property type="evidence" value="ECO:0007669"/>
    <property type="project" value="TreeGrafter"/>
</dbReference>
<name>A0AAX4KJN6_9TREE</name>
<dbReference type="EMBL" id="CP144089">
    <property type="protein sequence ID" value="WWD06239.1"/>
    <property type="molecule type" value="Genomic_DNA"/>
</dbReference>
<dbReference type="Pfam" id="PF00627">
    <property type="entry name" value="UBA"/>
    <property type="match status" value="1"/>
</dbReference>
<reference evidence="8 9" key="1">
    <citation type="submission" date="2024-01" db="EMBL/GenBank/DDBJ databases">
        <title>Comparative genomics of Cryptococcus and Kwoniella reveals pathogenesis evolution and contrasting modes of karyotype evolution via chromosome fusion or intercentromeric recombination.</title>
        <authorList>
            <person name="Coelho M.A."/>
            <person name="David-Palma M."/>
            <person name="Shea T."/>
            <person name="Bowers K."/>
            <person name="McGinley-Smith S."/>
            <person name="Mohammad A.W."/>
            <person name="Gnirke A."/>
            <person name="Yurkov A.M."/>
            <person name="Nowrousian M."/>
            <person name="Sun S."/>
            <person name="Cuomo C.A."/>
            <person name="Heitman J."/>
        </authorList>
    </citation>
    <scope>NUCLEOTIDE SEQUENCE [LARGE SCALE GENOMIC DNA]</scope>
    <source>
        <strain evidence="8 9">PYCC6329</strain>
    </source>
</reference>
<evidence type="ECO:0000256" key="6">
    <source>
        <dbReference type="SAM" id="MobiDB-lite"/>
    </source>
</evidence>
<dbReference type="InterPro" id="IPR019734">
    <property type="entry name" value="TPR_rpt"/>
</dbReference>
<feature type="compositionally biased region" description="Basic and acidic residues" evidence="6">
    <location>
        <begin position="421"/>
        <end position="444"/>
    </location>
</feature>
<feature type="region of interest" description="Disordered" evidence="6">
    <location>
        <begin position="486"/>
        <end position="584"/>
    </location>
</feature>
<protein>
    <recommendedName>
        <fullName evidence="7">UBA domain-containing protein</fullName>
    </recommendedName>
</protein>